<proteinExistence type="predicted"/>
<dbReference type="GO" id="GO:0008237">
    <property type="term" value="F:metallopeptidase activity"/>
    <property type="evidence" value="ECO:0007669"/>
    <property type="project" value="InterPro"/>
</dbReference>
<evidence type="ECO:0000259" key="1">
    <source>
        <dbReference type="Pfam" id="PF01398"/>
    </source>
</evidence>
<accession>Q9AW26</accession>
<dbReference type="AlphaFoldDB" id="Q9AW26"/>
<dbReference type="CDD" id="cd08057">
    <property type="entry name" value="MPN_euk_non_mb"/>
    <property type="match status" value="1"/>
</dbReference>
<dbReference type="InterPro" id="IPR000555">
    <property type="entry name" value="JAMM/MPN+_dom"/>
</dbReference>
<evidence type="ECO:0000313" key="3">
    <source>
        <dbReference type="Proteomes" id="UP000242167"/>
    </source>
</evidence>
<dbReference type="GO" id="GO:0000428">
    <property type="term" value="C:DNA-directed RNA polymerase complex"/>
    <property type="evidence" value="ECO:0007669"/>
    <property type="project" value="UniProtKB-KW"/>
</dbReference>
<evidence type="ECO:0000313" key="2">
    <source>
        <dbReference type="EMBL" id="CAC27045.1"/>
    </source>
</evidence>
<keyword evidence="2" id="KW-0647">Proteasome</keyword>
<dbReference type="PANTHER" id="PTHR10540">
    <property type="entry name" value="EUKARYOTIC TRANSLATION INITIATION FACTOR 3 SUBUNIT F-RELATED"/>
    <property type="match status" value="1"/>
</dbReference>
<reference evidence="2 3" key="1">
    <citation type="journal article" date="2001" name="Nature">
        <title>The highly reduced genome of an enslaved algal nucleus.</title>
        <authorList>
            <person name="Douglas S."/>
            <person name="Zauner S."/>
            <person name="Fraunholz M."/>
            <person name="Beaton M."/>
            <person name="Penny S."/>
            <person name="Deng L."/>
            <person name="Wu X."/>
            <person name="Reith M."/>
            <person name="Cavalier-Smith T."/>
            <person name="Maier U."/>
        </authorList>
    </citation>
    <scope>NUCLEOTIDE SEQUENCE [LARGE SCALE GENOMIC DNA]</scope>
</reference>
<dbReference type="RefSeq" id="XP_001713261.1">
    <property type="nucleotide sequence ID" value="XM_001713209.1"/>
</dbReference>
<organism evidence="2 3">
    <name type="scientific">Guillardia theta</name>
    <name type="common">Cryptophyte</name>
    <name type="synonym">Cryptomonas phi</name>
    <dbReference type="NCBI Taxonomy" id="55529"/>
    <lineage>
        <taxon>Eukaryota</taxon>
        <taxon>Cryptophyceae</taxon>
        <taxon>Pyrenomonadales</taxon>
        <taxon>Geminigeraceae</taxon>
        <taxon>Guillardia</taxon>
    </lineage>
</organism>
<protein>
    <submittedName>
        <fullName evidence="2">26S proteasome regulatory SU</fullName>
    </submittedName>
</protein>
<name>Q9AW26_GUITH</name>
<dbReference type="Pfam" id="PF01398">
    <property type="entry name" value="JAB"/>
    <property type="match status" value="1"/>
</dbReference>
<dbReference type="GO" id="GO:0000502">
    <property type="term" value="C:proteasome complex"/>
    <property type="evidence" value="ECO:0007669"/>
    <property type="project" value="UniProtKB-KW"/>
</dbReference>
<sequence length="258" mass="30046">MNDLIIIHPLLIINILSQIIDNKPFDLYNKNKIGIIMGKKKLTMYSCINGFNIPSEKIYSSSWFLDYNFVEKMILMLSRINSKEKIIGWYLFSINNHKIDSNLVNSVNKLIKSSIYVLFCLNVDKKKLYIKGFNSHVNESNILGLNNKIKCVIGLTESENIVLRNYHKNFSQVNTKYQTIGVLKSSIKQINNKFRDISMNNGSDKVKIRKIFKILKKFLLIKFFSRNSFRLINSILILLSKINKCLGHMESVIKSYFK</sequence>
<feature type="domain" description="JAB1/MPN/MOV34 metalloenzyme" evidence="1">
    <location>
        <begin position="5"/>
        <end position="96"/>
    </location>
</feature>
<gene>
    <name evidence="2" type="primary">prsS12</name>
</gene>
<dbReference type="Gene3D" id="3.40.140.10">
    <property type="entry name" value="Cytidine Deaminase, domain 2"/>
    <property type="match status" value="1"/>
</dbReference>
<dbReference type="EMBL" id="AJ010592">
    <property type="protein sequence ID" value="CAC27045.1"/>
    <property type="molecule type" value="Genomic_DNA"/>
</dbReference>
<dbReference type="Proteomes" id="UP000242167">
    <property type="component" value="Nucleomorph 2"/>
</dbReference>
<dbReference type="PIR" id="G90110">
    <property type="entry name" value="G90110"/>
</dbReference>
<dbReference type="GeneID" id="857479"/>